<gene>
    <name evidence="2" type="ORF">EVAR_4040_1</name>
</gene>
<evidence type="ECO:0000256" key="1">
    <source>
        <dbReference type="SAM" id="MobiDB-lite"/>
    </source>
</evidence>
<sequence length="96" mass="11535">MHPLNNHEVFEADSSQSRLPLTFLQNLQNRRTVGHSRPQIDVTRTEGERNDRGWECSIFFPWLWRLLDVPLRVRKSEKRLNREEKRPKNPNHGHLD</sequence>
<feature type="compositionally biased region" description="Basic and acidic residues" evidence="1">
    <location>
        <begin position="78"/>
        <end position="96"/>
    </location>
</feature>
<comment type="caution">
    <text evidence="2">The sequence shown here is derived from an EMBL/GenBank/DDBJ whole genome shotgun (WGS) entry which is preliminary data.</text>
</comment>
<reference evidence="2 3" key="1">
    <citation type="journal article" date="2019" name="Commun. Biol.">
        <title>The bagworm genome reveals a unique fibroin gene that provides high tensile strength.</title>
        <authorList>
            <person name="Kono N."/>
            <person name="Nakamura H."/>
            <person name="Ohtoshi R."/>
            <person name="Tomita M."/>
            <person name="Numata K."/>
            <person name="Arakawa K."/>
        </authorList>
    </citation>
    <scope>NUCLEOTIDE SEQUENCE [LARGE SCALE GENOMIC DNA]</scope>
</reference>
<feature type="region of interest" description="Disordered" evidence="1">
    <location>
        <begin position="76"/>
        <end position="96"/>
    </location>
</feature>
<organism evidence="2 3">
    <name type="scientific">Eumeta variegata</name>
    <name type="common">Bagworm moth</name>
    <name type="synonym">Eumeta japonica</name>
    <dbReference type="NCBI Taxonomy" id="151549"/>
    <lineage>
        <taxon>Eukaryota</taxon>
        <taxon>Metazoa</taxon>
        <taxon>Ecdysozoa</taxon>
        <taxon>Arthropoda</taxon>
        <taxon>Hexapoda</taxon>
        <taxon>Insecta</taxon>
        <taxon>Pterygota</taxon>
        <taxon>Neoptera</taxon>
        <taxon>Endopterygota</taxon>
        <taxon>Lepidoptera</taxon>
        <taxon>Glossata</taxon>
        <taxon>Ditrysia</taxon>
        <taxon>Tineoidea</taxon>
        <taxon>Psychidae</taxon>
        <taxon>Oiketicinae</taxon>
        <taxon>Eumeta</taxon>
    </lineage>
</organism>
<evidence type="ECO:0000313" key="3">
    <source>
        <dbReference type="Proteomes" id="UP000299102"/>
    </source>
</evidence>
<proteinExistence type="predicted"/>
<evidence type="ECO:0000313" key="2">
    <source>
        <dbReference type="EMBL" id="GBP09168.1"/>
    </source>
</evidence>
<dbReference type="Proteomes" id="UP000299102">
    <property type="component" value="Unassembled WGS sequence"/>
</dbReference>
<dbReference type="AlphaFoldDB" id="A0A4C1T6R6"/>
<accession>A0A4C1T6R6</accession>
<dbReference type="EMBL" id="BGZK01000034">
    <property type="protein sequence ID" value="GBP09168.1"/>
    <property type="molecule type" value="Genomic_DNA"/>
</dbReference>
<protein>
    <submittedName>
        <fullName evidence="2">Uncharacterized protein</fullName>
    </submittedName>
</protein>
<name>A0A4C1T6R6_EUMVA</name>
<keyword evidence="3" id="KW-1185">Reference proteome</keyword>